<proteinExistence type="predicted"/>
<evidence type="ECO:0000313" key="2">
    <source>
        <dbReference type="EMBL" id="EOL47650.1"/>
    </source>
</evidence>
<accession>R3X0V0</accession>
<name>R3X0V0_9ENTE</name>
<feature type="transmembrane region" description="Helical" evidence="1">
    <location>
        <begin position="106"/>
        <end position="126"/>
    </location>
</feature>
<evidence type="ECO:0000313" key="3">
    <source>
        <dbReference type="Proteomes" id="UP000013785"/>
    </source>
</evidence>
<keyword evidence="1" id="KW-0472">Membrane</keyword>
<dbReference type="eggNOG" id="COG5578">
    <property type="taxonomic scope" value="Bacteria"/>
</dbReference>
<feature type="transmembrane region" description="Helical" evidence="1">
    <location>
        <begin position="146"/>
        <end position="164"/>
    </location>
</feature>
<dbReference type="AlphaFoldDB" id="R3X0V0"/>
<dbReference type="STRING" id="154621.RV11_GL000454"/>
<evidence type="ECO:0000256" key="1">
    <source>
        <dbReference type="SAM" id="Phobius"/>
    </source>
</evidence>
<dbReference type="RefSeq" id="WP_010767326.1">
    <property type="nucleotide sequence ID" value="NZ_ASWE01000004.1"/>
</dbReference>
<keyword evidence="3" id="KW-1185">Reference proteome</keyword>
<sequence length="206" mass="23592">MGDLKGIIKGSYVIGEIVIQAMKYQIFFFLFVLRGGILFGLFPSIAAVSQGIYQQIIEEESISLKKFSTHYKQYFKIGNQLGYTVCGALVFLWIDLRISATYIQLPILHYFLLFLFILFMGGSLYIFPSLCRYELTYRQYIQRSGLLVFCNLIETIAIIFGLYLSTILMAFFPILLVVASVALYGFPIVWFGIQSMKRAERKAAKL</sequence>
<gene>
    <name evidence="2" type="ORF">UC3_00653</name>
</gene>
<dbReference type="OrthoDB" id="2185447at2"/>
<evidence type="ECO:0008006" key="4">
    <source>
        <dbReference type="Google" id="ProtNLM"/>
    </source>
</evidence>
<feature type="transmembrane region" description="Helical" evidence="1">
    <location>
        <begin position="170"/>
        <end position="193"/>
    </location>
</feature>
<dbReference type="EMBL" id="AJAT01000008">
    <property type="protein sequence ID" value="EOL47650.1"/>
    <property type="molecule type" value="Genomic_DNA"/>
</dbReference>
<feature type="transmembrane region" description="Helical" evidence="1">
    <location>
        <begin position="26"/>
        <end position="53"/>
    </location>
</feature>
<protein>
    <recommendedName>
        <fullName evidence="4">DUF624 domain-containing protein</fullName>
    </recommendedName>
</protein>
<dbReference type="Pfam" id="PF04854">
    <property type="entry name" value="DUF624"/>
    <property type="match status" value="1"/>
</dbReference>
<dbReference type="InterPro" id="IPR006938">
    <property type="entry name" value="DUF624"/>
</dbReference>
<organism evidence="2 3">
    <name type="scientific">Enterococcus phoeniculicola ATCC BAA-412</name>
    <dbReference type="NCBI Taxonomy" id="1158610"/>
    <lineage>
        <taxon>Bacteria</taxon>
        <taxon>Bacillati</taxon>
        <taxon>Bacillota</taxon>
        <taxon>Bacilli</taxon>
        <taxon>Lactobacillales</taxon>
        <taxon>Enterococcaceae</taxon>
        <taxon>Enterococcus</taxon>
    </lineage>
</organism>
<comment type="caution">
    <text evidence="2">The sequence shown here is derived from an EMBL/GenBank/DDBJ whole genome shotgun (WGS) entry which is preliminary data.</text>
</comment>
<keyword evidence="1" id="KW-0812">Transmembrane</keyword>
<dbReference type="HOGENOM" id="CLU_081578_4_1_9"/>
<dbReference type="Proteomes" id="UP000013785">
    <property type="component" value="Unassembled WGS sequence"/>
</dbReference>
<dbReference type="PATRIC" id="fig|1158610.3.peg.629"/>
<feature type="transmembrane region" description="Helical" evidence="1">
    <location>
        <begin position="74"/>
        <end position="94"/>
    </location>
</feature>
<keyword evidence="1" id="KW-1133">Transmembrane helix</keyword>
<reference evidence="2 3" key="1">
    <citation type="submission" date="2013-02" db="EMBL/GenBank/DDBJ databases">
        <title>The Genome Sequence of Enterococcus phoeniculicola BAA-412.</title>
        <authorList>
            <consortium name="The Broad Institute Genome Sequencing Platform"/>
            <consortium name="The Broad Institute Genome Sequencing Center for Infectious Disease"/>
            <person name="Earl A.M."/>
            <person name="Gilmore M.S."/>
            <person name="Lebreton F."/>
            <person name="Walker B."/>
            <person name="Young S.K."/>
            <person name="Zeng Q."/>
            <person name="Gargeya S."/>
            <person name="Fitzgerald M."/>
            <person name="Haas B."/>
            <person name="Abouelleil A."/>
            <person name="Alvarado L."/>
            <person name="Arachchi H.M."/>
            <person name="Berlin A.M."/>
            <person name="Chapman S.B."/>
            <person name="Dewar J."/>
            <person name="Goldberg J."/>
            <person name="Griggs A."/>
            <person name="Gujja S."/>
            <person name="Hansen M."/>
            <person name="Howarth C."/>
            <person name="Imamovic A."/>
            <person name="Larimer J."/>
            <person name="McCowan C."/>
            <person name="Murphy C."/>
            <person name="Neiman D."/>
            <person name="Pearson M."/>
            <person name="Priest M."/>
            <person name="Roberts A."/>
            <person name="Saif S."/>
            <person name="Shea T."/>
            <person name="Sisk P."/>
            <person name="Sykes S."/>
            <person name="Wortman J."/>
            <person name="Nusbaum C."/>
            <person name="Birren B."/>
        </authorList>
    </citation>
    <scope>NUCLEOTIDE SEQUENCE [LARGE SCALE GENOMIC DNA]</scope>
    <source>
        <strain evidence="2 3">ATCC BAA-412</strain>
    </source>
</reference>